<keyword evidence="5" id="KW-0804">Transcription</keyword>
<dbReference type="FunFam" id="3.40.50.2300:FF:000001">
    <property type="entry name" value="DNA-binding response regulator PhoB"/>
    <property type="match status" value="1"/>
</dbReference>
<dbReference type="CDD" id="cd17574">
    <property type="entry name" value="REC_OmpR"/>
    <property type="match status" value="1"/>
</dbReference>
<gene>
    <name evidence="10" type="primary">srrA_2</name>
    <name evidence="10" type="ORF">NCTC13150_00789</name>
</gene>
<keyword evidence="4 7" id="KW-0238">DNA-binding</keyword>
<evidence type="ECO:0000256" key="7">
    <source>
        <dbReference type="PROSITE-ProRule" id="PRU01091"/>
    </source>
</evidence>
<dbReference type="Pfam" id="PF00072">
    <property type="entry name" value="Response_reg"/>
    <property type="match status" value="1"/>
</dbReference>
<dbReference type="CDD" id="cd00383">
    <property type="entry name" value="trans_reg_C"/>
    <property type="match status" value="1"/>
</dbReference>
<dbReference type="EMBL" id="CAACYI010000001">
    <property type="protein sequence ID" value="VFB16270.1"/>
    <property type="molecule type" value="Genomic_DNA"/>
</dbReference>
<evidence type="ECO:0000256" key="5">
    <source>
        <dbReference type="ARBA" id="ARBA00023163"/>
    </source>
</evidence>
<dbReference type="PROSITE" id="PS50110">
    <property type="entry name" value="RESPONSE_REGULATORY"/>
    <property type="match status" value="1"/>
</dbReference>
<dbReference type="PANTHER" id="PTHR48111">
    <property type="entry name" value="REGULATOR OF RPOS"/>
    <property type="match status" value="1"/>
</dbReference>
<keyword evidence="11" id="KW-1185">Reference proteome</keyword>
<dbReference type="SUPFAM" id="SSF52172">
    <property type="entry name" value="CheY-like"/>
    <property type="match status" value="1"/>
</dbReference>
<dbReference type="SMART" id="SM00862">
    <property type="entry name" value="Trans_reg_C"/>
    <property type="match status" value="1"/>
</dbReference>
<dbReference type="Gene3D" id="3.40.50.2300">
    <property type="match status" value="1"/>
</dbReference>
<keyword evidence="2" id="KW-0902">Two-component regulatory system</keyword>
<dbReference type="Proteomes" id="UP000377798">
    <property type="component" value="Unassembled WGS sequence"/>
</dbReference>
<dbReference type="Gene3D" id="1.10.10.10">
    <property type="entry name" value="Winged helix-like DNA-binding domain superfamily/Winged helix DNA-binding domain"/>
    <property type="match status" value="1"/>
</dbReference>
<dbReference type="SMART" id="SM00448">
    <property type="entry name" value="REC"/>
    <property type="match status" value="1"/>
</dbReference>
<protein>
    <submittedName>
        <fullName evidence="10">Staphylococcal respiratory response protein A</fullName>
    </submittedName>
</protein>
<dbReference type="GO" id="GO:0000156">
    <property type="term" value="F:phosphorelay response regulator activity"/>
    <property type="evidence" value="ECO:0007669"/>
    <property type="project" value="TreeGrafter"/>
</dbReference>
<feature type="DNA-binding region" description="OmpR/PhoB-type" evidence="7">
    <location>
        <begin position="125"/>
        <end position="221"/>
    </location>
</feature>
<evidence type="ECO:0000259" key="8">
    <source>
        <dbReference type="PROSITE" id="PS50110"/>
    </source>
</evidence>
<dbReference type="InterPro" id="IPR001867">
    <property type="entry name" value="OmpR/PhoB-type_DNA-bd"/>
</dbReference>
<evidence type="ECO:0000259" key="9">
    <source>
        <dbReference type="PROSITE" id="PS51755"/>
    </source>
</evidence>
<dbReference type="InterPro" id="IPR001789">
    <property type="entry name" value="Sig_transdc_resp-reg_receiver"/>
</dbReference>
<dbReference type="PANTHER" id="PTHR48111:SF21">
    <property type="entry name" value="DNA-BINDING DUAL MASTER TRANSCRIPTIONAL REGULATOR RPAA"/>
    <property type="match status" value="1"/>
</dbReference>
<dbReference type="GO" id="GO:0000976">
    <property type="term" value="F:transcription cis-regulatory region binding"/>
    <property type="evidence" value="ECO:0007669"/>
    <property type="project" value="TreeGrafter"/>
</dbReference>
<evidence type="ECO:0000256" key="1">
    <source>
        <dbReference type="ARBA" id="ARBA00022553"/>
    </source>
</evidence>
<keyword evidence="1 6" id="KW-0597">Phosphoprotein</keyword>
<dbReference type="GO" id="GO:0005829">
    <property type="term" value="C:cytosol"/>
    <property type="evidence" value="ECO:0007669"/>
    <property type="project" value="TreeGrafter"/>
</dbReference>
<dbReference type="PROSITE" id="PS51755">
    <property type="entry name" value="OMPR_PHOB"/>
    <property type="match status" value="1"/>
</dbReference>
<dbReference type="RefSeq" id="WP_034439791.1">
    <property type="nucleotide sequence ID" value="NZ_CAACYI010000001.1"/>
</dbReference>
<name>A0A8H2QSV6_9FIRM</name>
<evidence type="ECO:0000313" key="10">
    <source>
        <dbReference type="EMBL" id="VFB16270.1"/>
    </source>
</evidence>
<accession>A0A8H2QSV6</accession>
<dbReference type="AlphaFoldDB" id="A0A8H2QSV6"/>
<dbReference type="GO" id="GO:0032993">
    <property type="term" value="C:protein-DNA complex"/>
    <property type="evidence" value="ECO:0007669"/>
    <property type="project" value="TreeGrafter"/>
</dbReference>
<evidence type="ECO:0000256" key="3">
    <source>
        <dbReference type="ARBA" id="ARBA00023015"/>
    </source>
</evidence>
<dbReference type="GO" id="GO:0006355">
    <property type="term" value="P:regulation of DNA-templated transcription"/>
    <property type="evidence" value="ECO:0007669"/>
    <property type="project" value="InterPro"/>
</dbReference>
<organism evidence="10 11">
    <name type="scientific">Urinicoccus massiliensis</name>
    <dbReference type="NCBI Taxonomy" id="1723382"/>
    <lineage>
        <taxon>Bacteria</taxon>
        <taxon>Bacillati</taxon>
        <taxon>Bacillota</taxon>
        <taxon>Tissierellia</taxon>
        <taxon>Tissierellales</taxon>
        <taxon>Peptoniphilaceae</taxon>
        <taxon>Urinicoccus</taxon>
    </lineage>
</organism>
<keyword evidence="3" id="KW-0805">Transcription regulation</keyword>
<feature type="modified residue" description="4-aspartylphosphate" evidence="6">
    <location>
        <position position="52"/>
    </location>
</feature>
<dbReference type="InterPro" id="IPR039420">
    <property type="entry name" value="WalR-like"/>
</dbReference>
<reference evidence="10 11" key="1">
    <citation type="submission" date="2019-02" db="EMBL/GenBank/DDBJ databases">
        <authorList>
            <consortium name="Pathogen Informatics"/>
        </authorList>
    </citation>
    <scope>NUCLEOTIDE SEQUENCE [LARGE SCALE GENOMIC DNA]</scope>
    <source>
        <strain evidence="10 11">3012STDY7089603</strain>
    </source>
</reference>
<sequence length="230" mass="26986">MFKLLIVDDEQRIREVIKTYAEFEGHEVMEAKDGLEAIQLCKENDFDVIVMDIMMPHLDGFSAYKEIKKTKDIPVLMLSARDEEYDKLFGFEIGIDDYVVKPFSPKELLARLNVIVSRHQKLRPSHELKFEGLEIDQDGREVYVDHNRIELTPKEYEILLFLAKNDGIALSREKLLNQIWGYDFYGDDRTVDTHIKMLRNSLGDYRKFIVTVRGVGYKFDTRAQDSEERP</sequence>
<dbReference type="InterPro" id="IPR036388">
    <property type="entry name" value="WH-like_DNA-bd_sf"/>
</dbReference>
<proteinExistence type="predicted"/>
<evidence type="ECO:0000256" key="4">
    <source>
        <dbReference type="ARBA" id="ARBA00023125"/>
    </source>
</evidence>
<evidence type="ECO:0000256" key="2">
    <source>
        <dbReference type="ARBA" id="ARBA00023012"/>
    </source>
</evidence>
<evidence type="ECO:0000313" key="11">
    <source>
        <dbReference type="Proteomes" id="UP000377798"/>
    </source>
</evidence>
<dbReference type="FunFam" id="1.10.10.10:FF:000018">
    <property type="entry name" value="DNA-binding response regulator ResD"/>
    <property type="match status" value="1"/>
</dbReference>
<dbReference type="Gene3D" id="6.10.250.690">
    <property type="match status" value="1"/>
</dbReference>
<dbReference type="Pfam" id="PF00486">
    <property type="entry name" value="Trans_reg_C"/>
    <property type="match status" value="1"/>
</dbReference>
<comment type="caution">
    <text evidence="10">The sequence shown here is derived from an EMBL/GenBank/DDBJ whole genome shotgun (WGS) entry which is preliminary data.</text>
</comment>
<feature type="domain" description="OmpR/PhoB-type" evidence="9">
    <location>
        <begin position="125"/>
        <end position="221"/>
    </location>
</feature>
<evidence type="ECO:0000256" key="6">
    <source>
        <dbReference type="PROSITE-ProRule" id="PRU00169"/>
    </source>
</evidence>
<feature type="domain" description="Response regulatory" evidence="8">
    <location>
        <begin position="3"/>
        <end position="116"/>
    </location>
</feature>
<dbReference type="InterPro" id="IPR011006">
    <property type="entry name" value="CheY-like_superfamily"/>
</dbReference>